<dbReference type="EMBL" id="JAUSRR010000006">
    <property type="protein sequence ID" value="MDP9924919.1"/>
    <property type="molecule type" value="Genomic_DNA"/>
</dbReference>
<protein>
    <submittedName>
        <fullName evidence="1">Uncharacterized protein</fullName>
    </submittedName>
</protein>
<name>A0AAW8DZW4_9BURK</name>
<evidence type="ECO:0000313" key="2">
    <source>
        <dbReference type="Proteomes" id="UP001244295"/>
    </source>
</evidence>
<accession>A0AAW8DZW4</accession>
<dbReference type="AlphaFoldDB" id="A0AAW8DZW4"/>
<comment type="caution">
    <text evidence="1">The sequence shown here is derived from an EMBL/GenBank/DDBJ whole genome shotgun (WGS) entry which is preliminary data.</text>
</comment>
<dbReference type="Proteomes" id="UP001244295">
    <property type="component" value="Unassembled WGS sequence"/>
</dbReference>
<sequence length="33" mass="3839">MTRRFTHAAWRLLEGIAHALRHEDLVQNARTAP</sequence>
<gene>
    <name evidence="1" type="ORF">J2W25_003955</name>
</gene>
<evidence type="ECO:0000313" key="1">
    <source>
        <dbReference type="EMBL" id="MDP9924919.1"/>
    </source>
</evidence>
<proteinExistence type="predicted"/>
<organism evidence="1 2">
    <name type="scientific">Variovorax boronicumulans</name>
    <dbReference type="NCBI Taxonomy" id="436515"/>
    <lineage>
        <taxon>Bacteria</taxon>
        <taxon>Pseudomonadati</taxon>
        <taxon>Pseudomonadota</taxon>
        <taxon>Betaproteobacteria</taxon>
        <taxon>Burkholderiales</taxon>
        <taxon>Comamonadaceae</taxon>
        <taxon>Variovorax</taxon>
    </lineage>
</organism>
<reference evidence="1" key="1">
    <citation type="submission" date="2023-07" db="EMBL/GenBank/DDBJ databases">
        <title>Sorghum-associated microbial communities from plants grown in Nebraska, USA.</title>
        <authorList>
            <person name="Schachtman D."/>
        </authorList>
    </citation>
    <scope>NUCLEOTIDE SEQUENCE</scope>
    <source>
        <strain evidence="1">DS2795</strain>
    </source>
</reference>